<dbReference type="PROSITE" id="PS50960">
    <property type="entry name" value="HTH_PSQ"/>
    <property type="match status" value="1"/>
</dbReference>
<name>A0AAD4PKF1_9MUSC</name>
<dbReference type="PROSITE" id="PS51253">
    <property type="entry name" value="HTH_CENPB"/>
    <property type="match status" value="2"/>
</dbReference>
<dbReference type="GO" id="GO:0005634">
    <property type="term" value="C:nucleus"/>
    <property type="evidence" value="ECO:0007669"/>
    <property type="project" value="UniProtKB-SubCell"/>
</dbReference>
<evidence type="ECO:0000259" key="7">
    <source>
        <dbReference type="PROSITE" id="PS51253"/>
    </source>
</evidence>
<comment type="caution">
    <text evidence="8">The sequence shown here is derived from an EMBL/GenBank/DDBJ whole genome shotgun (WGS) entry which is preliminary data.</text>
</comment>
<feature type="region of interest" description="Disordered" evidence="5">
    <location>
        <begin position="417"/>
        <end position="442"/>
    </location>
</feature>
<feature type="compositionally biased region" description="Acidic residues" evidence="5">
    <location>
        <begin position="417"/>
        <end position="426"/>
    </location>
</feature>
<evidence type="ECO:0000313" key="9">
    <source>
        <dbReference type="Proteomes" id="UP001200034"/>
    </source>
</evidence>
<dbReference type="SMART" id="SM00674">
    <property type="entry name" value="CENPB"/>
    <property type="match status" value="2"/>
</dbReference>
<evidence type="ECO:0000313" key="8">
    <source>
        <dbReference type="EMBL" id="KAH8370071.1"/>
    </source>
</evidence>
<protein>
    <recommendedName>
        <fullName evidence="10">HTH CENPB-type domain-containing protein</fullName>
    </recommendedName>
</protein>
<feature type="domain" description="HTH CENPB-type" evidence="7">
    <location>
        <begin position="258"/>
        <end position="332"/>
    </location>
</feature>
<dbReference type="AlphaFoldDB" id="A0AAD4PKF1"/>
<accession>A0AAD4PKF1</accession>
<evidence type="ECO:0000256" key="3">
    <source>
        <dbReference type="ARBA" id="ARBA00023242"/>
    </source>
</evidence>
<dbReference type="InterPro" id="IPR009057">
    <property type="entry name" value="Homeodomain-like_sf"/>
</dbReference>
<keyword evidence="9" id="KW-1185">Reference proteome</keyword>
<feature type="DNA-binding region" description="H-T-H motif" evidence="4">
    <location>
        <begin position="47"/>
        <end position="67"/>
    </location>
</feature>
<dbReference type="SUPFAM" id="SSF46689">
    <property type="entry name" value="Homeodomain-like"/>
    <property type="match status" value="2"/>
</dbReference>
<evidence type="ECO:0008006" key="10">
    <source>
        <dbReference type="Google" id="ProtNLM"/>
    </source>
</evidence>
<organism evidence="8 9">
    <name type="scientific">Drosophila rubida</name>
    <dbReference type="NCBI Taxonomy" id="30044"/>
    <lineage>
        <taxon>Eukaryota</taxon>
        <taxon>Metazoa</taxon>
        <taxon>Ecdysozoa</taxon>
        <taxon>Arthropoda</taxon>
        <taxon>Hexapoda</taxon>
        <taxon>Insecta</taxon>
        <taxon>Pterygota</taxon>
        <taxon>Neoptera</taxon>
        <taxon>Endopterygota</taxon>
        <taxon>Diptera</taxon>
        <taxon>Brachycera</taxon>
        <taxon>Muscomorpha</taxon>
        <taxon>Ephydroidea</taxon>
        <taxon>Drosophilidae</taxon>
        <taxon>Drosophila</taxon>
    </lineage>
</organism>
<feature type="domain" description="HTH psq-type" evidence="6">
    <location>
        <begin position="20"/>
        <end position="71"/>
    </location>
</feature>
<dbReference type="EMBL" id="JAJJHW010002585">
    <property type="protein sequence ID" value="KAH8370071.1"/>
    <property type="molecule type" value="Genomic_DNA"/>
</dbReference>
<feature type="domain" description="HTH CENPB-type" evidence="7">
    <location>
        <begin position="88"/>
        <end position="160"/>
    </location>
</feature>
<keyword evidence="3 4" id="KW-0539">Nucleus</keyword>
<dbReference type="InterPro" id="IPR006600">
    <property type="entry name" value="HTH_CenpB_DNA-bd_dom"/>
</dbReference>
<evidence type="ECO:0000256" key="2">
    <source>
        <dbReference type="ARBA" id="ARBA00023125"/>
    </source>
</evidence>
<dbReference type="GO" id="GO:0003677">
    <property type="term" value="F:DNA binding"/>
    <property type="evidence" value="ECO:0007669"/>
    <property type="project" value="UniProtKB-UniRule"/>
</dbReference>
<dbReference type="InterPro" id="IPR007889">
    <property type="entry name" value="HTH_Psq"/>
</dbReference>
<evidence type="ECO:0000256" key="5">
    <source>
        <dbReference type="SAM" id="MobiDB-lite"/>
    </source>
</evidence>
<keyword evidence="2 4" id="KW-0238">DNA-binding</keyword>
<feature type="non-terminal residue" evidence="8">
    <location>
        <position position="542"/>
    </location>
</feature>
<evidence type="ECO:0000256" key="4">
    <source>
        <dbReference type="PROSITE-ProRule" id="PRU00320"/>
    </source>
</evidence>
<sequence length="542" mass="61584">EIIKFCNLQDDSSQYGGSGSSSQRIRNVLTLEERVEAIRQYDIVPMYSKIAKNFNCSWEQIKSIVSNREPILEFYEATRHNNKQPNSKFEELRRRKLNFLGHCLYEYIQRAQYYLHSDINEELIRTKALEFQSLMGIDNFTPNKSWINHFKAAYNITLSNRQIMMTRKPPRSLDLRDIMSYCGRNTATSEASAQPAATAPAATPAATPAASAAAVVAKPTSGGRAMLLSPRKPVDIRSLYRTKTLVAASSQNQATLDEVQLRRKRKITFLEKALYEYISRSQFHHKHKGRLDVDHLREVAINLRDILKIENFFPDRTWFNHFKSHYNFSFSQGVPLTGRRVPLSLDLRDIVSYCGRHEQREQPLGSITLTPKESEPTRFVHLPIVEAKPEPAPSAGVTVVEDDDDCIAIEEPTELIEIKDEDEEEQVPTPPVQPSEANKARERKREQAAVTELCASPLKIKKIESLNAKAQRAPSPRHFSEASNEAELPRCVQSYADALRLLKPIEDFALLEENYRAIGLLTQLEKIFESSARAAENGNAAN</sequence>
<dbReference type="Gene3D" id="1.10.10.60">
    <property type="entry name" value="Homeodomain-like"/>
    <property type="match status" value="1"/>
</dbReference>
<dbReference type="Pfam" id="PF03221">
    <property type="entry name" value="HTH_Tnp_Tc5"/>
    <property type="match status" value="1"/>
</dbReference>
<evidence type="ECO:0000256" key="1">
    <source>
        <dbReference type="ARBA" id="ARBA00004123"/>
    </source>
</evidence>
<reference evidence="8" key="1">
    <citation type="journal article" date="2021" name="Mol. Ecol. Resour.">
        <title>Phylogenomic analyses of the genus Drosophila reveals genomic signals of climate adaptation.</title>
        <authorList>
            <person name="Li F."/>
            <person name="Rane R.V."/>
            <person name="Luria V."/>
            <person name="Xiong Z."/>
            <person name="Chen J."/>
            <person name="Li Z."/>
            <person name="Catullo R.A."/>
            <person name="Griffin P.C."/>
            <person name="Schiffer M."/>
            <person name="Pearce S."/>
            <person name="Lee S.F."/>
            <person name="McElroy K."/>
            <person name="Stocker A."/>
            <person name="Shirriffs J."/>
            <person name="Cockerell F."/>
            <person name="Coppin C."/>
            <person name="Sgro C.M."/>
            <person name="Karger A."/>
            <person name="Cain J.W."/>
            <person name="Weber J.A."/>
            <person name="Santpere G."/>
            <person name="Kirschner M.W."/>
            <person name="Hoffmann A.A."/>
            <person name="Oakeshott J.G."/>
            <person name="Zhang G."/>
        </authorList>
    </citation>
    <scope>NUCLEOTIDE SEQUENCE</scope>
    <source>
        <strain evidence="8">BGI-SZ-2011g</strain>
    </source>
</reference>
<comment type="subcellular location">
    <subcellularLocation>
        <location evidence="1 4">Nucleus</location>
    </subcellularLocation>
</comment>
<gene>
    <name evidence="8" type="ORF">KR093_002122</name>
</gene>
<dbReference type="Pfam" id="PF04218">
    <property type="entry name" value="CENP-B_N"/>
    <property type="match status" value="1"/>
</dbReference>
<evidence type="ECO:0000259" key="6">
    <source>
        <dbReference type="PROSITE" id="PS50960"/>
    </source>
</evidence>
<dbReference type="Proteomes" id="UP001200034">
    <property type="component" value="Unassembled WGS sequence"/>
</dbReference>
<proteinExistence type="predicted"/>